<dbReference type="AlphaFoldDB" id="A0A9X3ES59"/>
<keyword evidence="2" id="KW-0677">Repeat</keyword>
<dbReference type="SMART" id="SM00671">
    <property type="entry name" value="SEL1"/>
    <property type="match status" value="6"/>
</dbReference>
<gene>
    <name evidence="3" type="ORF">OV079_27970</name>
</gene>
<dbReference type="InterPro" id="IPR006597">
    <property type="entry name" value="Sel1-like"/>
</dbReference>
<dbReference type="Pfam" id="PF08238">
    <property type="entry name" value="Sel1"/>
    <property type="match status" value="4"/>
</dbReference>
<dbReference type="PANTHER" id="PTHR13891:SF1">
    <property type="entry name" value="CYTOCHROME C OXIDASE ASSEMBLY FACTOR 7"/>
    <property type="match status" value="1"/>
</dbReference>
<protein>
    <submittedName>
        <fullName evidence="3">Tetratricopeptide repeat protein</fullName>
    </submittedName>
</protein>
<keyword evidence="4" id="KW-1185">Reference proteome</keyword>
<evidence type="ECO:0000256" key="2">
    <source>
        <dbReference type="ARBA" id="ARBA00022737"/>
    </source>
</evidence>
<dbReference type="RefSeq" id="WP_267771999.1">
    <property type="nucleotide sequence ID" value="NZ_JAPNKE010000002.1"/>
</dbReference>
<dbReference type="PANTHER" id="PTHR13891">
    <property type="entry name" value="CYTOCHROME C OXIDASE ASSEMBLY FACTOR 7"/>
    <property type="match status" value="1"/>
</dbReference>
<accession>A0A9X3ES59</accession>
<name>A0A9X3ES59_9BACT</name>
<reference evidence="3" key="1">
    <citation type="submission" date="2022-11" db="EMBL/GenBank/DDBJ databases">
        <title>Minimal conservation of predation-associated metabolite biosynthetic gene clusters underscores biosynthetic potential of Myxococcota including descriptions for ten novel species: Archangium lansinium sp. nov., Myxococcus landrumus sp. nov., Nannocystis bai.</title>
        <authorList>
            <person name="Ahearne A."/>
            <person name="Stevens C."/>
            <person name="Phillips K."/>
        </authorList>
    </citation>
    <scope>NUCLEOTIDE SEQUENCE</scope>
    <source>
        <strain evidence="3">Na p29</strain>
    </source>
</reference>
<dbReference type="SUPFAM" id="SSF81901">
    <property type="entry name" value="HCP-like"/>
    <property type="match status" value="2"/>
</dbReference>
<dbReference type="Proteomes" id="UP001150924">
    <property type="component" value="Unassembled WGS sequence"/>
</dbReference>
<evidence type="ECO:0000313" key="3">
    <source>
        <dbReference type="EMBL" id="MCY1009334.1"/>
    </source>
</evidence>
<dbReference type="InterPro" id="IPR011990">
    <property type="entry name" value="TPR-like_helical_dom_sf"/>
</dbReference>
<dbReference type="Gene3D" id="1.25.40.10">
    <property type="entry name" value="Tetratricopeptide repeat domain"/>
    <property type="match status" value="2"/>
</dbReference>
<organism evidence="3 4">
    <name type="scientific">Nannocystis pusilla</name>
    <dbReference type="NCBI Taxonomy" id="889268"/>
    <lineage>
        <taxon>Bacteria</taxon>
        <taxon>Pseudomonadati</taxon>
        <taxon>Myxococcota</taxon>
        <taxon>Polyangia</taxon>
        <taxon>Nannocystales</taxon>
        <taxon>Nannocystaceae</taxon>
        <taxon>Nannocystis</taxon>
    </lineage>
</organism>
<comment type="similarity">
    <text evidence="1">Belongs to the hcp beta-lactamase family.</text>
</comment>
<evidence type="ECO:0000313" key="4">
    <source>
        <dbReference type="Proteomes" id="UP001150924"/>
    </source>
</evidence>
<evidence type="ECO:0000256" key="1">
    <source>
        <dbReference type="ARBA" id="ARBA00008486"/>
    </source>
</evidence>
<dbReference type="InterPro" id="IPR040239">
    <property type="entry name" value="HcpB-like"/>
</dbReference>
<proteinExistence type="inferred from homology"/>
<sequence>MTCREGVSDAQPLVVDMSSSARVDLEVAMREGLAVVAYDCKSMRLLPACKFPGGYKFAGVSRKEEVVKLNDQGEIAANLPFNGVKIAGGIDRDAALDLALVLVGKQTTPTDGAGRPELTGRCDGATHFVRSASIGAFAIGVGARGEARMVADVFGYGASANSSSQRQSMNKDGDLAECRGATPDDVKPPAQCRSAIRLELVPIMATAPASADAPAPAPEPTAIVASCPAGMSMAAGRCTADTSGPYVCAAGDEAQCDAQCQKGSAGSCHNLGVLLQGKKIEVAGGGSIVQQVQERDEKLRELFTTACEGGLAESCDRLGYVRMSLKAPRTEVQDAWQRACNLGHGPGCRVLAGDFLRGAAPDLARGRGLLDRACKLGDAFSCGSLADSFLKPSSGSAPTPDEVAQGIAVFKDACAARRRYACREVARLYSDGKLVAKDDVVALEYHEKSCATGNTLSCLDAGLMVFAGRGAARDVARAEVLFERTCPTVDAGSACADAAKAFREGKLVPKDTARAASYLERMCAASGNGCMHVADMYLDGKDVPKDRDRALGLYEGMCTKGNGAACLKLADQLQRSDKARAREIYGSTCSQGLVEGCDKFKKLGGDPATVKP</sequence>
<dbReference type="EMBL" id="JAPNKE010000002">
    <property type="protein sequence ID" value="MCY1009334.1"/>
    <property type="molecule type" value="Genomic_DNA"/>
</dbReference>
<comment type="caution">
    <text evidence="3">The sequence shown here is derived from an EMBL/GenBank/DDBJ whole genome shotgun (WGS) entry which is preliminary data.</text>
</comment>